<sequence length="153" mass="17329">MNHKNLLKAIFTVFTYVVVSFFRCSGLADSNYKELSILYEKYKDQAFPYNQFLWQEPGTNEEIQQTVCTRQIGIYFIIGELYQDCICAGARDDKGSPIIRDYYSSPLTASFSGGHVVGNFPRHEAFVLGGTNTFLGMNIWFDGENDQTSSAKT</sequence>
<proteinExistence type="inferred from homology"/>
<gene>
    <name evidence="5" type="ORF">RDI58_007775</name>
</gene>
<dbReference type="EMBL" id="JBANQN010000003">
    <property type="protein sequence ID" value="KAK6794322.1"/>
    <property type="molecule type" value="Genomic_DNA"/>
</dbReference>
<name>A0AAN8YJ73_SOLBU</name>
<protein>
    <submittedName>
        <fullName evidence="5">Uncharacterized protein</fullName>
    </submittedName>
</protein>
<organism evidence="5 6">
    <name type="scientific">Solanum bulbocastanum</name>
    <name type="common">Wild potato</name>
    <dbReference type="NCBI Taxonomy" id="147425"/>
    <lineage>
        <taxon>Eukaryota</taxon>
        <taxon>Viridiplantae</taxon>
        <taxon>Streptophyta</taxon>
        <taxon>Embryophyta</taxon>
        <taxon>Tracheophyta</taxon>
        <taxon>Spermatophyta</taxon>
        <taxon>Magnoliopsida</taxon>
        <taxon>eudicotyledons</taxon>
        <taxon>Gunneridae</taxon>
        <taxon>Pentapetalae</taxon>
        <taxon>asterids</taxon>
        <taxon>lamiids</taxon>
        <taxon>Solanales</taxon>
        <taxon>Solanaceae</taxon>
        <taxon>Solanoideae</taxon>
        <taxon>Solaneae</taxon>
        <taxon>Solanum</taxon>
    </lineage>
</organism>
<dbReference type="AlphaFoldDB" id="A0AAN8YJ73"/>
<evidence type="ECO:0000256" key="1">
    <source>
        <dbReference type="ARBA" id="ARBA00006926"/>
    </source>
</evidence>
<feature type="chain" id="PRO_5042821835" evidence="4">
    <location>
        <begin position="29"/>
        <end position="153"/>
    </location>
</feature>
<dbReference type="SUPFAM" id="SSF52833">
    <property type="entry name" value="Thioredoxin-like"/>
    <property type="match status" value="1"/>
</dbReference>
<comment type="caution">
    <text evidence="5">The sequence shown here is derived from an EMBL/GenBank/DDBJ whole genome shotgun (WGS) entry which is preliminary data.</text>
</comment>
<dbReference type="GO" id="GO:0006979">
    <property type="term" value="P:response to oxidative stress"/>
    <property type="evidence" value="ECO:0007669"/>
    <property type="project" value="InterPro"/>
</dbReference>
<evidence type="ECO:0000313" key="5">
    <source>
        <dbReference type="EMBL" id="KAK6794322.1"/>
    </source>
</evidence>
<reference evidence="5 6" key="1">
    <citation type="submission" date="2024-02" db="EMBL/GenBank/DDBJ databases">
        <title>de novo genome assembly of Solanum bulbocastanum strain 11H21.</title>
        <authorList>
            <person name="Hosaka A.J."/>
        </authorList>
    </citation>
    <scope>NUCLEOTIDE SEQUENCE [LARGE SCALE GENOMIC DNA]</scope>
    <source>
        <tissue evidence="5">Young leaves</tissue>
    </source>
</reference>
<dbReference type="InterPro" id="IPR000889">
    <property type="entry name" value="Glutathione_peroxidase"/>
</dbReference>
<dbReference type="Pfam" id="PF00255">
    <property type="entry name" value="GSHPx"/>
    <property type="match status" value="1"/>
</dbReference>
<evidence type="ECO:0000256" key="4">
    <source>
        <dbReference type="SAM" id="SignalP"/>
    </source>
</evidence>
<dbReference type="InterPro" id="IPR036249">
    <property type="entry name" value="Thioredoxin-like_sf"/>
</dbReference>
<feature type="signal peptide" evidence="4">
    <location>
        <begin position="1"/>
        <end position="28"/>
    </location>
</feature>
<evidence type="ECO:0000256" key="2">
    <source>
        <dbReference type="ARBA" id="ARBA00022559"/>
    </source>
</evidence>
<keyword evidence="6" id="KW-1185">Reference proteome</keyword>
<dbReference type="Proteomes" id="UP001371456">
    <property type="component" value="Unassembled WGS sequence"/>
</dbReference>
<keyword evidence="4" id="KW-0732">Signal</keyword>
<keyword evidence="2" id="KW-0575">Peroxidase</keyword>
<comment type="similarity">
    <text evidence="1">Belongs to the glutathione peroxidase family.</text>
</comment>
<keyword evidence="3" id="KW-0560">Oxidoreductase</keyword>
<accession>A0AAN8YJ73</accession>
<evidence type="ECO:0000313" key="6">
    <source>
        <dbReference type="Proteomes" id="UP001371456"/>
    </source>
</evidence>
<dbReference type="GO" id="GO:0004601">
    <property type="term" value="F:peroxidase activity"/>
    <property type="evidence" value="ECO:0007669"/>
    <property type="project" value="UniProtKB-KW"/>
</dbReference>
<evidence type="ECO:0000256" key="3">
    <source>
        <dbReference type="ARBA" id="ARBA00023002"/>
    </source>
</evidence>
<dbReference type="Gene3D" id="3.40.30.10">
    <property type="entry name" value="Glutaredoxin"/>
    <property type="match status" value="1"/>
</dbReference>